<dbReference type="PANTHER" id="PTHR24321">
    <property type="entry name" value="DEHYDROGENASES, SHORT CHAIN"/>
    <property type="match status" value="1"/>
</dbReference>
<dbReference type="EMBL" id="OC886849">
    <property type="protein sequence ID" value="CAD7644744.1"/>
    <property type="molecule type" value="Genomic_DNA"/>
</dbReference>
<organism evidence="3">
    <name type="scientific">Medioppia subpectinata</name>
    <dbReference type="NCBI Taxonomy" id="1979941"/>
    <lineage>
        <taxon>Eukaryota</taxon>
        <taxon>Metazoa</taxon>
        <taxon>Ecdysozoa</taxon>
        <taxon>Arthropoda</taxon>
        <taxon>Chelicerata</taxon>
        <taxon>Arachnida</taxon>
        <taxon>Acari</taxon>
        <taxon>Acariformes</taxon>
        <taxon>Sarcoptiformes</taxon>
        <taxon>Oribatida</taxon>
        <taxon>Brachypylina</taxon>
        <taxon>Oppioidea</taxon>
        <taxon>Oppiidae</taxon>
        <taxon>Medioppia</taxon>
    </lineage>
</organism>
<dbReference type="AlphaFoldDB" id="A0A7R9QH75"/>
<dbReference type="GO" id="GO:0016491">
    <property type="term" value="F:oxidoreductase activity"/>
    <property type="evidence" value="ECO:0007669"/>
    <property type="project" value="UniProtKB-KW"/>
</dbReference>
<accession>A0A7R9QH75</accession>
<dbReference type="InterPro" id="IPR002347">
    <property type="entry name" value="SDR_fam"/>
</dbReference>
<dbReference type="SUPFAM" id="SSF51735">
    <property type="entry name" value="NAD(P)-binding Rossmann-fold domains"/>
    <property type="match status" value="1"/>
</dbReference>
<dbReference type="Pfam" id="PF13561">
    <property type="entry name" value="adh_short_C2"/>
    <property type="match status" value="1"/>
</dbReference>
<sequence>PLEVVGDLTKTSDVNNLIDSTVKTLGKILALELGPKNIRVNTINSGLVHVRDPPSPIEILAPKYTPLGRVGQPLDIARAVAFLASTDAHFITGANVVVDGGAVFNSVTPNIPGKGQSPSCAQPKIKVSTSDRNVGAGAEVLAPALSAVVPVPRHWNGTGTSSDCTGPDRH</sequence>
<comment type="similarity">
    <text evidence="1">Belongs to the short-chain dehydrogenases/reductases (SDR) family.</text>
</comment>
<gene>
    <name evidence="3" type="ORF">OSB1V03_LOCUS20191</name>
</gene>
<dbReference type="OrthoDB" id="6496917at2759"/>
<evidence type="ECO:0000256" key="1">
    <source>
        <dbReference type="ARBA" id="ARBA00006484"/>
    </source>
</evidence>
<evidence type="ECO:0000313" key="4">
    <source>
        <dbReference type="Proteomes" id="UP000759131"/>
    </source>
</evidence>
<feature type="non-terminal residue" evidence="3">
    <location>
        <position position="170"/>
    </location>
</feature>
<dbReference type="InterPro" id="IPR036291">
    <property type="entry name" value="NAD(P)-bd_dom_sf"/>
</dbReference>
<evidence type="ECO:0000313" key="3">
    <source>
        <dbReference type="EMBL" id="CAD7644744.1"/>
    </source>
</evidence>
<name>A0A7R9QH75_9ACAR</name>
<dbReference type="EMBL" id="CAJPIZ010032274">
    <property type="protein sequence ID" value="CAG2120244.1"/>
    <property type="molecule type" value="Genomic_DNA"/>
</dbReference>
<evidence type="ECO:0000256" key="2">
    <source>
        <dbReference type="ARBA" id="ARBA00023002"/>
    </source>
</evidence>
<keyword evidence="2" id="KW-0560">Oxidoreductase</keyword>
<keyword evidence="4" id="KW-1185">Reference proteome</keyword>
<proteinExistence type="inferred from homology"/>
<dbReference type="Gene3D" id="3.40.50.720">
    <property type="entry name" value="NAD(P)-binding Rossmann-like Domain"/>
    <property type="match status" value="1"/>
</dbReference>
<reference evidence="3" key="1">
    <citation type="submission" date="2020-11" db="EMBL/GenBank/DDBJ databases">
        <authorList>
            <person name="Tran Van P."/>
        </authorList>
    </citation>
    <scope>NUCLEOTIDE SEQUENCE</scope>
</reference>
<dbReference type="Proteomes" id="UP000759131">
    <property type="component" value="Unassembled WGS sequence"/>
</dbReference>
<dbReference type="PRINTS" id="PR00081">
    <property type="entry name" value="GDHRDH"/>
</dbReference>
<dbReference type="PANTHER" id="PTHR24321:SF8">
    <property type="entry name" value="ESTRADIOL 17-BETA-DEHYDROGENASE 8-RELATED"/>
    <property type="match status" value="1"/>
</dbReference>
<protein>
    <submittedName>
        <fullName evidence="3">Uncharacterized protein</fullName>
    </submittedName>
</protein>